<feature type="chain" id="PRO_5047376945" description="TrbL/VirB6 plasmid conjugal transfer protein" evidence="3">
    <location>
        <begin position="37"/>
        <end position="659"/>
    </location>
</feature>
<feature type="transmembrane region" description="Helical" evidence="2">
    <location>
        <begin position="132"/>
        <end position="154"/>
    </location>
</feature>
<keyword evidence="3" id="KW-0732">Signal</keyword>
<organism evidence="4 5">
    <name type="scientific">Sinomonas terricola</name>
    <dbReference type="NCBI Taxonomy" id="3110330"/>
    <lineage>
        <taxon>Bacteria</taxon>
        <taxon>Bacillati</taxon>
        <taxon>Actinomycetota</taxon>
        <taxon>Actinomycetes</taxon>
        <taxon>Micrococcales</taxon>
        <taxon>Micrococcaceae</taxon>
        <taxon>Sinomonas</taxon>
    </lineage>
</organism>
<feature type="transmembrane region" description="Helical" evidence="2">
    <location>
        <begin position="358"/>
        <end position="383"/>
    </location>
</feature>
<dbReference type="RefSeq" id="WP_323280717.1">
    <property type="nucleotide sequence ID" value="NZ_JAYGGQ010000017.1"/>
</dbReference>
<feature type="transmembrane region" description="Helical" evidence="2">
    <location>
        <begin position="103"/>
        <end position="125"/>
    </location>
</feature>
<keyword evidence="2" id="KW-0812">Transmembrane</keyword>
<dbReference type="EMBL" id="JAYGGQ010000017">
    <property type="protein sequence ID" value="MEA5456808.1"/>
    <property type="molecule type" value="Genomic_DNA"/>
</dbReference>
<evidence type="ECO:0000256" key="1">
    <source>
        <dbReference type="SAM" id="MobiDB-lite"/>
    </source>
</evidence>
<feature type="compositionally biased region" description="Basic and acidic residues" evidence="1">
    <location>
        <begin position="627"/>
        <end position="638"/>
    </location>
</feature>
<name>A0ABU5TAV1_9MICC</name>
<feature type="transmembrane region" description="Helical" evidence="2">
    <location>
        <begin position="326"/>
        <end position="346"/>
    </location>
</feature>
<feature type="compositionally biased region" description="Low complexity" evidence="1">
    <location>
        <begin position="473"/>
        <end position="489"/>
    </location>
</feature>
<evidence type="ECO:0008006" key="6">
    <source>
        <dbReference type="Google" id="ProtNLM"/>
    </source>
</evidence>
<evidence type="ECO:0000313" key="5">
    <source>
        <dbReference type="Proteomes" id="UP001304769"/>
    </source>
</evidence>
<dbReference type="Proteomes" id="UP001304769">
    <property type="component" value="Unassembled WGS sequence"/>
</dbReference>
<gene>
    <name evidence="4" type="ORF">SPF06_18960</name>
</gene>
<reference evidence="4 5" key="1">
    <citation type="submission" date="2023-12" db="EMBL/GenBank/DDBJ databases">
        <title>Sinomonas terricola sp. nov, isolated from litchi orchard soil in Guangdong, PR China.</title>
        <authorList>
            <person name="Jiaxin W."/>
            <person name="Yang Z."/>
            <person name="Honghui Z."/>
        </authorList>
    </citation>
    <scope>NUCLEOTIDE SEQUENCE [LARGE SCALE GENOMIC DNA]</scope>
    <source>
        <strain evidence="4 5">JGH33</strain>
    </source>
</reference>
<evidence type="ECO:0000256" key="2">
    <source>
        <dbReference type="SAM" id="Phobius"/>
    </source>
</evidence>
<feature type="transmembrane region" description="Helical" evidence="2">
    <location>
        <begin position="299"/>
        <end position="320"/>
    </location>
</feature>
<keyword evidence="5" id="KW-1185">Reference proteome</keyword>
<feature type="region of interest" description="Disordered" evidence="1">
    <location>
        <begin position="627"/>
        <end position="659"/>
    </location>
</feature>
<protein>
    <recommendedName>
        <fullName evidence="6">TrbL/VirB6 plasmid conjugal transfer protein</fullName>
    </recommendedName>
</protein>
<evidence type="ECO:0000256" key="3">
    <source>
        <dbReference type="SAM" id="SignalP"/>
    </source>
</evidence>
<sequence>MRNNSAAIRSPWAARGVLALLLLAGIGIAAAGPAHADAGPSPSPSLPSDDVFNGLTDSHGVPADKYTVVPFDRGGMDNLSKLVTGIYIDQGWPGIVYVVKGGMWLLSLVLSFKWVDFLAAPFVTFTTTLQNLMGGFAIIPLALSITGLVAGIAFGRGRHASGGIAIVSTVIAASLLTGILANPATTFFGPGGLVKNATDFGGQIAVSMATDGSDTSGRGLTPEDAVNASVNQKLADVFLREPVMYVAFGKRLTGNCEQVFDEKMKAVAAGDTSSNSVRDAVAACDPQAKYFIDHPQGQIVVLIGVSITVGVLLLMVFVLALLVGAAVLFLGFRCVVLLIDLYKALFPGDSKADLLRDLGFAGAAVAFLAGSLVVLVMYLRLVIELMKSLDSLGPMKYLLLASLFAGGIVVFVRFRKRLKEMGARAAAALSRAMRSAPAAQPRQPVTARSVVNTVRRGYNAANGLRTANALHDAAASRSASPSTAAKPAPRIGGPKTQAALRLASKIPGVGGAVATGTMAALRIHQAAKGVKAGALAAAEGVRRAGDGRALRSAHNTLLRSRLGRSEAKAGKAQERMHRRLDAVDAQRERFGSRDARRAGFDAKEALIRGKAANSNRAAVHAERLRAKLERNERIDRKLGKNAAARRAADTVLNPRPPKP</sequence>
<keyword evidence="2" id="KW-0472">Membrane</keyword>
<comment type="caution">
    <text evidence="4">The sequence shown here is derived from an EMBL/GenBank/DDBJ whole genome shotgun (WGS) entry which is preliminary data.</text>
</comment>
<feature type="signal peptide" evidence="3">
    <location>
        <begin position="1"/>
        <end position="36"/>
    </location>
</feature>
<accession>A0ABU5TAV1</accession>
<feature type="transmembrane region" description="Helical" evidence="2">
    <location>
        <begin position="395"/>
        <end position="414"/>
    </location>
</feature>
<keyword evidence="2" id="KW-1133">Transmembrane helix</keyword>
<feature type="region of interest" description="Disordered" evidence="1">
    <location>
        <begin position="471"/>
        <end position="495"/>
    </location>
</feature>
<feature type="transmembrane region" description="Helical" evidence="2">
    <location>
        <begin position="160"/>
        <end position="181"/>
    </location>
</feature>
<evidence type="ECO:0000313" key="4">
    <source>
        <dbReference type="EMBL" id="MEA5456808.1"/>
    </source>
</evidence>
<proteinExistence type="predicted"/>